<name>A0ACC1QXF3_9HYPO</name>
<dbReference type="EMBL" id="JANAKD010000540">
    <property type="protein sequence ID" value="KAJ3492951.1"/>
    <property type="molecule type" value="Genomic_DNA"/>
</dbReference>
<evidence type="ECO:0000313" key="2">
    <source>
        <dbReference type="Proteomes" id="UP001148737"/>
    </source>
</evidence>
<dbReference type="Proteomes" id="UP001148737">
    <property type="component" value="Unassembled WGS sequence"/>
</dbReference>
<sequence length="155" mass="16699">MIQKALSRITFAHAGGSSTCLAVSLIREQVTALVGPQAGRCGRLGAACTFVMCASSGDSSNAPSSDISILQITTSGNNTADKCKVPVSLLANTRALQGVAQYTMEHYTSYSEPNFEHRYSEPWHWNIDILRVTHDLWDNVLEGIGSLYYKACGGP</sequence>
<comment type="caution">
    <text evidence="1">The sequence shown here is derived from an EMBL/GenBank/DDBJ whole genome shotgun (WGS) entry which is preliminary data.</text>
</comment>
<evidence type="ECO:0000313" key="1">
    <source>
        <dbReference type="EMBL" id="KAJ3492951.1"/>
    </source>
</evidence>
<keyword evidence="2" id="KW-1185">Reference proteome</keyword>
<proteinExistence type="predicted"/>
<reference evidence="1" key="1">
    <citation type="submission" date="2022-07" db="EMBL/GenBank/DDBJ databases">
        <title>Genome Sequence of Lecanicillium saksenae.</title>
        <authorList>
            <person name="Buettner E."/>
        </authorList>
    </citation>
    <scope>NUCLEOTIDE SEQUENCE</scope>
    <source>
        <strain evidence="1">VT-O1</strain>
    </source>
</reference>
<organism evidence="1 2">
    <name type="scientific">Lecanicillium saksenae</name>
    <dbReference type="NCBI Taxonomy" id="468837"/>
    <lineage>
        <taxon>Eukaryota</taxon>
        <taxon>Fungi</taxon>
        <taxon>Dikarya</taxon>
        <taxon>Ascomycota</taxon>
        <taxon>Pezizomycotina</taxon>
        <taxon>Sordariomycetes</taxon>
        <taxon>Hypocreomycetidae</taxon>
        <taxon>Hypocreales</taxon>
        <taxon>Cordycipitaceae</taxon>
        <taxon>Lecanicillium</taxon>
    </lineage>
</organism>
<gene>
    <name evidence="1" type="ORF">NLG97_g5040</name>
</gene>
<protein>
    <submittedName>
        <fullName evidence="1">Uncharacterized protein</fullName>
    </submittedName>
</protein>
<accession>A0ACC1QXF3</accession>